<evidence type="ECO:0000313" key="1">
    <source>
        <dbReference type="EMBL" id="EAY02712.1"/>
    </source>
</evidence>
<keyword evidence="2" id="KW-1185">Reference proteome</keyword>
<proteinExistence type="predicted"/>
<dbReference type="AlphaFoldDB" id="A2EXB3"/>
<accession>A2EXB3</accession>
<dbReference type="RefSeq" id="XP_001314935.1">
    <property type="nucleotide sequence ID" value="XM_001314900.1"/>
</dbReference>
<dbReference type="EMBL" id="DS113527">
    <property type="protein sequence ID" value="EAY02712.1"/>
    <property type="molecule type" value="Genomic_DNA"/>
</dbReference>
<dbReference type="InParanoid" id="A2EXB3"/>
<protein>
    <submittedName>
        <fullName evidence="1">Uncharacterized protein</fullName>
    </submittedName>
</protein>
<organism evidence="1 2">
    <name type="scientific">Trichomonas vaginalis (strain ATCC PRA-98 / G3)</name>
    <dbReference type="NCBI Taxonomy" id="412133"/>
    <lineage>
        <taxon>Eukaryota</taxon>
        <taxon>Metamonada</taxon>
        <taxon>Parabasalia</taxon>
        <taxon>Trichomonadida</taxon>
        <taxon>Trichomonadidae</taxon>
        <taxon>Trichomonas</taxon>
    </lineage>
</organism>
<name>A2EXB3_TRIV3</name>
<gene>
    <name evidence="1" type="ORF">TVAG_440910</name>
</gene>
<dbReference type="VEuPathDB" id="TrichDB:TVAGG3_0765590"/>
<dbReference type="KEGG" id="tva:4760552"/>
<evidence type="ECO:0000313" key="2">
    <source>
        <dbReference type="Proteomes" id="UP000001542"/>
    </source>
</evidence>
<sequence length="342" mass="40256">MLIKALNLGALRTSQDAFQCLTLICELAPEHFHYLEEFFSPSEIYEMIIHYSANEEETLQYAEYATMLTKYLYYFCLNCKDMSDDNFTSLGILIQHTYRYEQTWQKMYVFKTLYLLLETDKIKISDIGPDYFNISFQDQFKDYGLSNGLELCKLMNLMLEKGWDGKEYPYCEILFFIFSYQAKESTYPIMETLAYALEKMPIEMKACFLDDSLKEYCKIILGCCCAIGNGQLCKTFGSMLRMGQILVNLYQDFPEKLMNFYPHSYQALINLLQIENVPLQKKILKLFIFMTQTIMNMNLKPFPEIVAYFEENDGASVMDFLIEQEDEEIEVLLDQLHNLLYP</sequence>
<reference evidence="1" key="2">
    <citation type="journal article" date="2007" name="Science">
        <title>Draft genome sequence of the sexually transmitted pathogen Trichomonas vaginalis.</title>
        <authorList>
            <person name="Carlton J.M."/>
            <person name="Hirt R.P."/>
            <person name="Silva J.C."/>
            <person name="Delcher A.L."/>
            <person name="Schatz M."/>
            <person name="Zhao Q."/>
            <person name="Wortman J.R."/>
            <person name="Bidwell S.L."/>
            <person name="Alsmark U.C.M."/>
            <person name="Besteiro S."/>
            <person name="Sicheritz-Ponten T."/>
            <person name="Noel C.J."/>
            <person name="Dacks J.B."/>
            <person name="Foster P.G."/>
            <person name="Simillion C."/>
            <person name="Van de Peer Y."/>
            <person name="Miranda-Saavedra D."/>
            <person name="Barton G.J."/>
            <person name="Westrop G.D."/>
            <person name="Mueller S."/>
            <person name="Dessi D."/>
            <person name="Fiori P.L."/>
            <person name="Ren Q."/>
            <person name="Paulsen I."/>
            <person name="Zhang H."/>
            <person name="Bastida-Corcuera F.D."/>
            <person name="Simoes-Barbosa A."/>
            <person name="Brown M.T."/>
            <person name="Hayes R.D."/>
            <person name="Mukherjee M."/>
            <person name="Okumura C.Y."/>
            <person name="Schneider R."/>
            <person name="Smith A.J."/>
            <person name="Vanacova S."/>
            <person name="Villalvazo M."/>
            <person name="Haas B.J."/>
            <person name="Pertea M."/>
            <person name="Feldblyum T.V."/>
            <person name="Utterback T.R."/>
            <person name="Shu C.L."/>
            <person name="Osoegawa K."/>
            <person name="de Jong P.J."/>
            <person name="Hrdy I."/>
            <person name="Horvathova L."/>
            <person name="Zubacova Z."/>
            <person name="Dolezal P."/>
            <person name="Malik S.B."/>
            <person name="Logsdon J.M. Jr."/>
            <person name="Henze K."/>
            <person name="Gupta A."/>
            <person name="Wang C.C."/>
            <person name="Dunne R.L."/>
            <person name="Upcroft J.A."/>
            <person name="Upcroft P."/>
            <person name="White O."/>
            <person name="Salzberg S.L."/>
            <person name="Tang P."/>
            <person name="Chiu C.-H."/>
            <person name="Lee Y.-S."/>
            <person name="Embley T.M."/>
            <person name="Coombs G.H."/>
            <person name="Mottram J.C."/>
            <person name="Tachezy J."/>
            <person name="Fraser-Liggett C.M."/>
            <person name="Johnson P.J."/>
        </authorList>
    </citation>
    <scope>NUCLEOTIDE SEQUENCE [LARGE SCALE GENOMIC DNA]</scope>
    <source>
        <strain evidence="1">G3</strain>
    </source>
</reference>
<reference evidence="1" key="1">
    <citation type="submission" date="2006-10" db="EMBL/GenBank/DDBJ databases">
        <authorList>
            <person name="Amadeo P."/>
            <person name="Zhao Q."/>
            <person name="Wortman J."/>
            <person name="Fraser-Liggett C."/>
            <person name="Carlton J."/>
        </authorList>
    </citation>
    <scope>NUCLEOTIDE SEQUENCE</scope>
    <source>
        <strain evidence="1">G3</strain>
    </source>
</reference>
<dbReference type="VEuPathDB" id="TrichDB:TVAG_440910"/>
<dbReference type="Proteomes" id="UP000001542">
    <property type="component" value="Unassembled WGS sequence"/>
</dbReference>